<reference evidence="2" key="1">
    <citation type="submission" date="2023-07" db="EMBL/GenBank/DDBJ databases">
        <title>Genomic Encyclopedia of Type Strains, Phase IV (KMG-IV): sequencing the most valuable type-strain genomes for metagenomic binning, comparative biology and taxonomic classification.</title>
        <authorList>
            <person name="Goeker M."/>
        </authorList>
    </citation>
    <scope>NUCLEOTIDE SEQUENCE</scope>
    <source>
        <strain evidence="2">DSM 26174</strain>
    </source>
</reference>
<dbReference type="AlphaFoldDB" id="A0AAE3XKB9"/>
<dbReference type="RefSeq" id="WP_309937984.1">
    <property type="nucleotide sequence ID" value="NZ_AP025305.1"/>
</dbReference>
<evidence type="ECO:0000259" key="1">
    <source>
        <dbReference type="PROSITE" id="PS51186"/>
    </source>
</evidence>
<dbReference type="PANTHER" id="PTHR42791:SF1">
    <property type="entry name" value="N-ACETYLTRANSFERASE DOMAIN-CONTAINING PROTEIN"/>
    <property type="match status" value="1"/>
</dbReference>
<dbReference type="Pfam" id="PF13508">
    <property type="entry name" value="Acetyltransf_7"/>
    <property type="match status" value="1"/>
</dbReference>
<dbReference type="SUPFAM" id="SSF55729">
    <property type="entry name" value="Acyl-CoA N-acyltransferases (Nat)"/>
    <property type="match status" value="1"/>
</dbReference>
<dbReference type="InterPro" id="IPR016181">
    <property type="entry name" value="Acyl_CoA_acyltransferase"/>
</dbReference>
<keyword evidence="3" id="KW-1185">Reference proteome</keyword>
<dbReference type="GO" id="GO:0016747">
    <property type="term" value="F:acyltransferase activity, transferring groups other than amino-acyl groups"/>
    <property type="evidence" value="ECO:0007669"/>
    <property type="project" value="InterPro"/>
</dbReference>
<dbReference type="GO" id="GO:0005840">
    <property type="term" value="C:ribosome"/>
    <property type="evidence" value="ECO:0007669"/>
    <property type="project" value="UniProtKB-KW"/>
</dbReference>
<evidence type="ECO:0000313" key="2">
    <source>
        <dbReference type="EMBL" id="MDR6238472.1"/>
    </source>
</evidence>
<dbReference type="Proteomes" id="UP001185092">
    <property type="component" value="Unassembled WGS sequence"/>
</dbReference>
<dbReference type="PROSITE" id="PS51186">
    <property type="entry name" value="GNAT"/>
    <property type="match status" value="1"/>
</dbReference>
<dbReference type="PANTHER" id="PTHR42791">
    <property type="entry name" value="GNAT FAMILY ACETYLTRANSFERASE"/>
    <property type="match status" value="1"/>
</dbReference>
<dbReference type="EMBL" id="JAVDQD010000002">
    <property type="protein sequence ID" value="MDR6238472.1"/>
    <property type="molecule type" value="Genomic_DNA"/>
</dbReference>
<gene>
    <name evidence="2" type="ORF">HNQ88_001509</name>
</gene>
<keyword evidence="2" id="KW-0687">Ribonucleoprotein</keyword>
<sequence>MNSDSNDNAELHMIGTVPEGRGKGIGKSMTEYLLLEAKANNAKSCVLHASAMGARIYTKLGFQAYGELETYRILRMESDQS</sequence>
<dbReference type="InterPro" id="IPR052523">
    <property type="entry name" value="Trichothecene_AcTrans"/>
</dbReference>
<proteinExistence type="predicted"/>
<keyword evidence="2" id="KW-0689">Ribosomal protein</keyword>
<name>A0AAE3XKB9_9BACT</name>
<feature type="domain" description="N-acetyltransferase" evidence="1">
    <location>
        <begin position="1"/>
        <end position="81"/>
    </location>
</feature>
<organism evidence="2 3">
    <name type="scientific">Aureibacter tunicatorum</name>
    <dbReference type="NCBI Taxonomy" id="866807"/>
    <lineage>
        <taxon>Bacteria</taxon>
        <taxon>Pseudomonadati</taxon>
        <taxon>Bacteroidota</taxon>
        <taxon>Cytophagia</taxon>
        <taxon>Cytophagales</taxon>
        <taxon>Persicobacteraceae</taxon>
        <taxon>Aureibacter</taxon>
    </lineage>
</organism>
<protein>
    <submittedName>
        <fullName evidence="2">Ribosomal protein S18 acetylase RimI-like enzyme</fullName>
    </submittedName>
</protein>
<dbReference type="InterPro" id="IPR000182">
    <property type="entry name" value="GNAT_dom"/>
</dbReference>
<dbReference type="Gene3D" id="3.40.630.30">
    <property type="match status" value="1"/>
</dbReference>
<evidence type="ECO:0000313" key="3">
    <source>
        <dbReference type="Proteomes" id="UP001185092"/>
    </source>
</evidence>
<comment type="caution">
    <text evidence="2">The sequence shown here is derived from an EMBL/GenBank/DDBJ whole genome shotgun (WGS) entry which is preliminary data.</text>
</comment>
<dbReference type="CDD" id="cd04301">
    <property type="entry name" value="NAT_SF"/>
    <property type="match status" value="1"/>
</dbReference>
<accession>A0AAE3XKB9</accession>